<keyword evidence="10 11" id="KW-0119">Carbohydrate metabolism</keyword>
<dbReference type="PIRSF" id="PIRSF000530">
    <property type="entry name" value="Galactokinase"/>
    <property type="match status" value="1"/>
</dbReference>
<sequence length="369" mass="38464">MSEFVVEGVWAAPGRVNVIGEHTDYNNGFVLPIAIPHTARAFVGRRTDGRLRLASTHAGSESVDLAAADLAPGALSGWAAYPAGVVWALRAAGYDIGGADIRIDSDVPVGAGLSSSAALSCAVVLAFGDLYELGLDRIESARIAQRVETDFVGVPVGMLDQMASLGCVEGHAYFLDCRDLTGTHVPFDCAGAGLRLLVVDTRARHALVDGGYAERRASCEEAAALLGVPSLREVADPDAALAALPDGPLRRRVRHVLTENERVLRVVDALRNGDVRAIGPELTASHASMRDDYTISCPELDTAVDTALAEGALGARLVGGGFGGSAIALVDEARCEAVTAAVEKAFAAHSFTPPRFFQAVPSAGARREG</sequence>
<dbReference type="InterPro" id="IPR019741">
    <property type="entry name" value="Galactokinase_CS"/>
</dbReference>
<evidence type="ECO:0000313" key="16">
    <source>
        <dbReference type="EMBL" id="OPC82897.1"/>
    </source>
</evidence>
<keyword evidence="7 11" id="KW-0067">ATP-binding</keyword>
<dbReference type="InterPro" id="IPR013750">
    <property type="entry name" value="GHMP_kinase_C_dom"/>
</dbReference>
<comment type="subcellular location">
    <subcellularLocation>
        <location evidence="11">Cytoplasm</location>
    </subcellularLocation>
</comment>
<feature type="binding site" evidence="11">
    <location>
        <begin position="110"/>
        <end position="116"/>
    </location>
    <ligand>
        <name>ATP</name>
        <dbReference type="ChEBI" id="CHEBI:30616"/>
    </ligand>
</feature>
<dbReference type="InterPro" id="IPR006203">
    <property type="entry name" value="GHMP_knse_ATP-bd_CS"/>
</dbReference>
<dbReference type="RefSeq" id="WP_078977198.1">
    <property type="nucleotide sequence ID" value="NZ_MWQN01000001.1"/>
</dbReference>
<comment type="caution">
    <text evidence="16">The sequence shown here is derived from an EMBL/GenBank/DDBJ whole genome shotgun (WGS) entry which is preliminary data.</text>
</comment>
<evidence type="ECO:0000256" key="1">
    <source>
        <dbReference type="ARBA" id="ARBA00006566"/>
    </source>
</evidence>
<dbReference type="GO" id="GO:0005524">
    <property type="term" value="F:ATP binding"/>
    <property type="evidence" value="ECO:0007669"/>
    <property type="project" value="UniProtKB-UniRule"/>
</dbReference>
<feature type="domain" description="GHMP kinase N-terminal" evidence="13">
    <location>
        <begin position="81"/>
        <end position="165"/>
    </location>
</feature>
<keyword evidence="4 11" id="KW-0479">Metal-binding</keyword>
<dbReference type="InterPro" id="IPR014721">
    <property type="entry name" value="Ribsml_uS5_D2-typ_fold_subgr"/>
</dbReference>
<dbReference type="NCBIfam" id="TIGR00131">
    <property type="entry name" value="gal_kin"/>
    <property type="match status" value="1"/>
</dbReference>
<dbReference type="GO" id="GO:0005829">
    <property type="term" value="C:cytosol"/>
    <property type="evidence" value="ECO:0007669"/>
    <property type="project" value="TreeGrafter"/>
</dbReference>
<reference evidence="16 17" key="1">
    <citation type="submission" date="2017-03" db="EMBL/GenBank/DDBJ databases">
        <title>Draft genome sequence of Streptomyces scabrisporus NF3, endophyte isolated from Amphipterygium adstringens.</title>
        <authorList>
            <person name="Vazquez M."/>
            <person name="Ceapa C.D."/>
            <person name="Rodriguez Luna D."/>
            <person name="Sanchez Esquivel S."/>
        </authorList>
    </citation>
    <scope>NUCLEOTIDE SEQUENCE [LARGE SCALE GENOMIC DNA]</scope>
    <source>
        <strain evidence="16 17">NF3</strain>
    </source>
</reference>
<evidence type="ECO:0000256" key="11">
    <source>
        <dbReference type="HAMAP-Rule" id="MF_00246"/>
    </source>
</evidence>
<keyword evidence="8 11" id="KW-0460">Magnesium</keyword>
<dbReference type="GO" id="GO:0006012">
    <property type="term" value="P:galactose metabolic process"/>
    <property type="evidence" value="ECO:0007669"/>
    <property type="project" value="UniProtKB-UniRule"/>
</dbReference>
<evidence type="ECO:0000313" key="17">
    <source>
        <dbReference type="Proteomes" id="UP000190037"/>
    </source>
</evidence>
<evidence type="ECO:0000256" key="10">
    <source>
        <dbReference type="ARBA" id="ARBA00023277"/>
    </source>
</evidence>
<evidence type="ECO:0000256" key="3">
    <source>
        <dbReference type="ARBA" id="ARBA00022679"/>
    </source>
</evidence>
<dbReference type="FunFam" id="3.30.230.10:FF:000017">
    <property type="entry name" value="Galactokinase"/>
    <property type="match status" value="1"/>
</dbReference>
<dbReference type="STRING" id="159449.B4N89_19885"/>
<feature type="binding site" evidence="11">
    <location>
        <position position="116"/>
    </location>
    <ligand>
        <name>Mg(2+)</name>
        <dbReference type="ChEBI" id="CHEBI:18420"/>
    </ligand>
</feature>
<dbReference type="PRINTS" id="PR00959">
    <property type="entry name" value="MEVGALKINASE"/>
</dbReference>
<dbReference type="Proteomes" id="UP000190037">
    <property type="component" value="Unassembled WGS sequence"/>
</dbReference>
<dbReference type="SUPFAM" id="SSF54211">
    <property type="entry name" value="Ribosomal protein S5 domain 2-like"/>
    <property type="match status" value="1"/>
</dbReference>
<feature type="binding site" evidence="11">
    <location>
        <position position="148"/>
    </location>
    <ligand>
        <name>Mg(2+)</name>
        <dbReference type="ChEBI" id="CHEBI:18420"/>
    </ligand>
</feature>
<evidence type="ECO:0000256" key="8">
    <source>
        <dbReference type="ARBA" id="ARBA00022842"/>
    </source>
</evidence>
<comment type="pathway">
    <text evidence="11">Carbohydrate metabolism; galactose metabolism.</text>
</comment>
<dbReference type="InterPro" id="IPR020568">
    <property type="entry name" value="Ribosomal_Su5_D2-typ_SF"/>
</dbReference>
<organism evidence="16 17">
    <name type="scientific">Embleya scabrispora</name>
    <dbReference type="NCBI Taxonomy" id="159449"/>
    <lineage>
        <taxon>Bacteria</taxon>
        <taxon>Bacillati</taxon>
        <taxon>Actinomycetota</taxon>
        <taxon>Actinomycetes</taxon>
        <taxon>Kitasatosporales</taxon>
        <taxon>Streptomycetaceae</taxon>
        <taxon>Embleya</taxon>
    </lineage>
</organism>
<evidence type="ECO:0000256" key="6">
    <source>
        <dbReference type="ARBA" id="ARBA00022777"/>
    </source>
</evidence>
<dbReference type="InterPro" id="IPR022963">
    <property type="entry name" value="Galactokinase_bac"/>
</dbReference>
<dbReference type="PANTHER" id="PTHR10457">
    <property type="entry name" value="MEVALONATE KINASE/GALACTOKINASE"/>
    <property type="match status" value="1"/>
</dbReference>
<dbReference type="InterPro" id="IPR036554">
    <property type="entry name" value="GHMP_kinase_C_sf"/>
</dbReference>
<comment type="function">
    <text evidence="11">Catalyzes the transfer of the gamma-phosphate of ATP to D-galactose to form alpha-D-galactose-1-phosphate (Gal-1-P).</text>
</comment>
<dbReference type="Gene3D" id="3.30.230.10">
    <property type="match status" value="1"/>
</dbReference>
<dbReference type="GO" id="GO:0004335">
    <property type="term" value="F:galactokinase activity"/>
    <property type="evidence" value="ECO:0007669"/>
    <property type="project" value="UniProtKB-UniRule"/>
</dbReference>
<keyword evidence="2 11" id="KW-0963">Cytoplasm</keyword>
<keyword evidence="9 11" id="KW-0299">Galactose metabolism</keyword>
<dbReference type="FunFam" id="3.30.70.890:FF:000001">
    <property type="entry name" value="Galactokinase"/>
    <property type="match status" value="1"/>
</dbReference>
<dbReference type="InterPro" id="IPR006204">
    <property type="entry name" value="GHMP_kinase_N_dom"/>
</dbReference>
<evidence type="ECO:0000256" key="5">
    <source>
        <dbReference type="ARBA" id="ARBA00022741"/>
    </source>
</evidence>
<evidence type="ECO:0000256" key="9">
    <source>
        <dbReference type="ARBA" id="ARBA00023144"/>
    </source>
</evidence>
<dbReference type="AlphaFoldDB" id="A0A1T3P1C4"/>
<dbReference type="Pfam" id="PF08544">
    <property type="entry name" value="GHMP_kinases_C"/>
    <property type="match status" value="1"/>
</dbReference>
<gene>
    <name evidence="11" type="primary">galK</name>
    <name evidence="16" type="ORF">B4N89_19885</name>
</gene>
<evidence type="ECO:0000256" key="7">
    <source>
        <dbReference type="ARBA" id="ARBA00022840"/>
    </source>
</evidence>
<feature type="binding site" evidence="11">
    <location>
        <begin position="21"/>
        <end position="24"/>
    </location>
    <ligand>
        <name>substrate</name>
    </ligand>
</feature>
<feature type="active site" description="Proton acceptor" evidence="11">
    <location>
        <position position="160"/>
    </location>
</feature>
<dbReference type="SUPFAM" id="SSF55060">
    <property type="entry name" value="GHMP Kinase, C-terminal domain"/>
    <property type="match status" value="1"/>
</dbReference>
<dbReference type="UniPathway" id="UPA00214"/>
<comment type="similarity">
    <text evidence="1 11">Belongs to the GHMP kinase family. GalK subfamily.</text>
</comment>
<feature type="domain" description="Galactokinase N-terminal" evidence="15">
    <location>
        <begin position="8"/>
        <end position="44"/>
    </location>
</feature>
<keyword evidence="3 11" id="KW-0808">Transferase</keyword>
<dbReference type="PROSITE" id="PS00627">
    <property type="entry name" value="GHMP_KINASES_ATP"/>
    <property type="match status" value="1"/>
</dbReference>
<dbReference type="InterPro" id="IPR000705">
    <property type="entry name" value="Galactokinase"/>
</dbReference>
<dbReference type="InterPro" id="IPR006206">
    <property type="entry name" value="Mevalonate/galactokinase"/>
</dbReference>
<evidence type="ECO:0000256" key="4">
    <source>
        <dbReference type="ARBA" id="ARBA00022723"/>
    </source>
</evidence>
<feature type="domain" description="GHMP kinase C-terminal" evidence="14">
    <location>
        <begin position="267"/>
        <end position="347"/>
    </location>
</feature>
<evidence type="ECO:0000259" key="14">
    <source>
        <dbReference type="Pfam" id="PF08544"/>
    </source>
</evidence>
<keyword evidence="6 11" id="KW-0418">Kinase</keyword>
<comment type="catalytic activity">
    <reaction evidence="11">
        <text>alpha-D-galactose + ATP = alpha-D-galactose 1-phosphate + ADP + H(+)</text>
        <dbReference type="Rhea" id="RHEA:13553"/>
        <dbReference type="ChEBI" id="CHEBI:15378"/>
        <dbReference type="ChEBI" id="CHEBI:28061"/>
        <dbReference type="ChEBI" id="CHEBI:30616"/>
        <dbReference type="ChEBI" id="CHEBI:58336"/>
        <dbReference type="ChEBI" id="CHEBI:456216"/>
        <dbReference type="EC" id="2.7.1.6"/>
    </reaction>
</comment>
<evidence type="ECO:0000259" key="15">
    <source>
        <dbReference type="Pfam" id="PF10509"/>
    </source>
</evidence>
<protein>
    <recommendedName>
        <fullName evidence="11 12">Galactokinase</fullName>
        <ecNumber evidence="11 12">2.7.1.6</ecNumber>
    </recommendedName>
    <alternativeName>
        <fullName evidence="11">Galactose kinase</fullName>
    </alternativeName>
</protein>
<keyword evidence="5 11" id="KW-0547">Nucleotide-binding</keyword>
<dbReference type="Gene3D" id="3.30.70.890">
    <property type="entry name" value="GHMP kinase, C-terminal domain"/>
    <property type="match status" value="1"/>
</dbReference>
<dbReference type="PANTHER" id="PTHR10457:SF7">
    <property type="entry name" value="GALACTOKINASE-RELATED"/>
    <property type="match status" value="1"/>
</dbReference>
<dbReference type="HAMAP" id="MF_00246">
    <property type="entry name" value="Galactokinase"/>
    <property type="match status" value="1"/>
</dbReference>
<dbReference type="GO" id="GO:0000287">
    <property type="term" value="F:magnesium ion binding"/>
    <property type="evidence" value="ECO:0007669"/>
    <property type="project" value="UniProtKB-UniRule"/>
</dbReference>
<name>A0A1T3P1C4_9ACTN</name>
<dbReference type="OrthoDB" id="250531at2"/>
<dbReference type="eggNOG" id="COG0153">
    <property type="taxonomic scope" value="Bacteria"/>
</dbReference>
<evidence type="ECO:0000256" key="12">
    <source>
        <dbReference type="NCBIfam" id="TIGR00131"/>
    </source>
</evidence>
<evidence type="ECO:0000256" key="2">
    <source>
        <dbReference type="ARBA" id="ARBA00022490"/>
    </source>
</evidence>
<feature type="binding site" evidence="11">
    <location>
        <position position="55"/>
    </location>
    <ligand>
        <name>ATP</name>
        <dbReference type="ChEBI" id="CHEBI:30616"/>
    </ligand>
</feature>
<proteinExistence type="inferred from homology"/>
<dbReference type="EC" id="2.7.1.6" evidence="11 12"/>
<accession>A0A1T3P1C4</accession>
<keyword evidence="17" id="KW-1185">Reference proteome</keyword>
<dbReference type="PROSITE" id="PS00106">
    <property type="entry name" value="GALACTOKINASE"/>
    <property type="match status" value="1"/>
</dbReference>
<dbReference type="EMBL" id="MWQN01000001">
    <property type="protein sequence ID" value="OPC82897.1"/>
    <property type="molecule type" value="Genomic_DNA"/>
</dbReference>
<feature type="site" description="Transition state stabilizer" evidence="11">
    <location>
        <position position="15"/>
    </location>
</feature>
<dbReference type="PRINTS" id="PR00473">
    <property type="entry name" value="GALCTOKINASE"/>
</dbReference>
<dbReference type="InterPro" id="IPR019539">
    <property type="entry name" value="GalKase_N"/>
</dbReference>
<evidence type="ECO:0000259" key="13">
    <source>
        <dbReference type="Pfam" id="PF00288"/>
    </source>
</evidence>
<dbReference type="Pfam" id="PF10509">
    <property type="entry name" value="GalKase_gal_bdg"/>
    <property type="match status" value="1"/>
</dbReference>
<feature type="binding site" evidence="11">
    <location>
        <position position="212"/>
    </location>
    <ligand>
        <name>substrate</name>
    </ligand>
</feature>
<dbReference type="Pfam" id="PF00288">
    <property type="entry name" value="GHMP_kinases_N"/>
    <property type="match status" value="1"/>
</dbReference>